<dbReference type="Proteomes" id="UP000095081">
    <property type="component" value="Unassembled WGS sequence"/>
</dbReference>
<evidence type="ECO:0000259" key="7">
    <source>
        <dbReference type="Pfam" id="PF02706"/>
    </source>
</evidence>
<evidence type="ECO:0000256" key="3">
    <source>
        <dbReference type="ARBA" id="ARBA00022692"/>
    </source>
</evidence>
<dbReference type="InterPro" id="IPR003856">
    <property type="entry name" value="LPS_length_determ_N"/>
</dbReference>
<proteinExistence type="predicted"/>
<accession>A0A2T4FSB3</accession>
<reference evidence="9 11" key="2">
    <citation type="submission" date="2018-03" db="EMBL/GenBank/DDBJ databases">
        <title>Diversity of bacteria associated with corn roots inoculated with woodland soils in Canada, and Description of Pseudomonas aylmerense sp. nov.</title>
        <authorList>
            <person name="Tambong J.T."/>
            <person name="Xu R."/>
            <person name="Tchagang C."/>
        </authorList>
    </citation>
    <scope>NUCLEOTIDE SEQUENCE [LARGE SCALE GENOMIC DNA]</scope>
    <source>
        <strain evidence="9 11">S1E44</strain>
    </source>
</reference>
<dbReference type="GO" id="GO:0005886">
    <property type="term" value="C:plasma membrane"/>
    <property type="evidence" value="ECO:0007669"/>
    <property type="project" value="UniProtKB-SubCell"/>
</dbReference>
<protein>
    <recommendedName>
        <fullName evidence="7">Polysaccharide chain length determinant N-terminal domain-containing protein</fullName>
    </recommendedName>
</protein>
<evidence type="ECO:0000313" key="9">
    <source>
        <dbReference type="EMBL" id="PTC26287.1"/>
    </source>
</evidence>
<dbReference type="Proteomes" id="UP000240571">
    <property type="component" value="Unassembled WGS sequence"/>
</dbReference>
<evidence type="ECO:0000313" key="8">
    <source>
        <dbReference type="EMBL" id="OCW29349.1"/>
    </source>
</evidence>
<dbReference type="OrthoDB" id="7027793at2"/>
<evidence type="ECO:0000313" key="10">
    <source>
        <dbReference type="Proteomes" id="UP000095081"/>
    </source>
</evidence>
<sequence length="220" mass="23649">MSISTNSKPRSTDDEIDLIPLLLALWSSKKTIIATTLAGAAVSFAINATAPEQWTASTYITKSSLYSLYKEIKDNDASTQANPPLKETELYSSIQNDMFYTAMGVMAAQSVNVKETTPKTGKNEAILYVASATATTEALARSQLKSALDAANTDAIALNLPALTPGDNVRAFNAIDDVKATNTTPSKKFTLLGGFLGLILGSLFVISRFLIQQHQHARRT</sequence>
<evidence type="ECO:0000256" key="6">
    <source>
        <dbReference type="SAM" id="Phobius"/>
    </source>
</evidence>
<evidence type="ECO:0000313" key="11">
    <source>
        <dbReference type="Proteomes" id="UP000240571"/>
    </source>
</evidence>
<feature type="transmembrane region" description="Helical" evidence="6">
    <location>
        <begin position="189"/>
        <end position="211"/>
    </location>
</feature>
<evidence type="ECO:0000256" key="4">
    <source>
        <dbReference type="ARBA" id="ARBA00022989"/>
    </source>
</evidence>
<dbReference type="EMBL" id="MAUE01000010">
    <property type="protein sequence ID" value="OCW29349.1"/>
    <property type="molecule type" value="Genomic_DNA"/>
</dbReference>
<evidence type="ECO:0000256" key="5">
    <source>
        <dbReference type="ARBA" id="ARBA00023136"/>
    </source>
</evidence>
<organism evidence="9 11">
    <name type="scientific">Pseudomonas aylmerensis</name>
    <dbReference type="NCBI Taxonomy" id="1869229"/>
    <lineage>
        <taxon>Bacteria</taxon>
        <taxon>Pseudomonadati</taxon>
        <taxon>Pseudomonadota</taxon>
        <taxon>Gammaproteobacteria</taxon>
        <taxon>Pseudomonadales</taxon>
        <taxon>Pseudomonadaceae</taxon>
        <taxon>Pseudomonas</taxon>
    </lineage>
</organism>
<comment type="subcellular location">
    <subcellularLocation>
        <location evidence="1">Cell membrane</location>
        <topology evidence="1">Multi-pass membrane protein</topology>
    </subcellularLocation>
</comment>
<evidence type="ECO:0000256" key="1">
    <source>
        <dbReference type="ARBA" id="ARBA00004651"/>
    </source>
</evidence>
<dbReference type="Pfam" id="PF02706">
    <property type="entry name" value="Wzz"/>
    <property type="match status" value="1"/>
</dbReference>
<keyword evidence="3 6" id="KW-0812">Transmembrane</keyword>
<keyword evidence="2" id="KW-1003">Cell membrane</keyword>
<dbReference type="AlphaFoldDB" id="A0A2T4FSB3"/>
<comment type="caution">
    <text evidence="9">The sequence shown here is derived from an EMBL/GenBank/DDBJ whole genome shotgun (WGS) entry which is preliminary data.</text>
</comment>
<dbReference type="RefSeq" id="WP_065901911.1">
    <property type="nucleotide sequence ID" value="NZ_MAUE01000010.1"/>
</dbReference>
<evidence type="ECO:0000256" key="2">
    <source>
        <dbReference type="ARBA" id="ARBA00022475"/>
    </source>
</evidence>
<dbReference type="EMBL" id="PYWW01000048">
    <property type="protein sequence ID" value="PTC26287.1"/>
    <property type="molecule type" value="Genomic_DNA"/>
</dbReference>
<gene>
    <name evidence="8" type="ORF">BBG20_07805</name>
    <name evidence="9" type="ORF">C9382_22475</name>
</gene>
<keyword evidence="4 6" id="KW-1133">Transmembrane helix</keyword>
<feature type="domain" description="Polysaccharide chain length determinant N-terminal" evidence="7">
    <location>
        <begin position="14"/>
        <end position="73"/>
    </location>
</feature>
<name>A0A2T4FSB3_9PSED</name>
<keyword evidence="5 6" id="KW-0472">Membrane</keyword>
<keyword evidence="10" id="KW-1185">Reference proteome</keyword>
<reference evidence="8 10" key="1">
    <citation type="submission" date="2016-06" db="EMBL/GenBank/DDBJ databases">
        <title>Draft genome sequence of Pseudomonas sp. S1E40, a novel strain antagonistic activity to fungal plant pathogen.</title>
        <authorList>
            <person name="Tambong J.T."/>
            <person name="Tchagang C."/>
            <person name="Xu R."/>
        </authorList>
    </citation>
    <scope>NUCLEOTIDE SEQUENCE [LARGE SCALE GENOMIC DNA]</scope>
    <source>
        <strain evidence="8 10">S1E40</strain>
    </source>
</reference>